<dbReference type="InterPro" id="IPR044015">
    <property type="entry name" value="FBPase_C_dom"/>
</dbReference>
<proteinExistence type="predicted"/>
<dbReference type="SUPFAM" id="SSF56655">
    <property type="entry name" value="Carbohydrate phosphatase"/>
    <property type="match status" value="1"/>
</dbReference>
<accession>A0A822Z8L1</accession>
<feature type="transmembrane region" description="Helical" evidence="1">
    <location>
        <begin position="61"/>
        <end position="79"/>
    </location>
</feature>
<dbReference type="InterPro" id="IPR000146">
    <property type="entry name" value="FBPase_class-1"/>
</dbReference>
<keyword evidence="4" id="KW-1185">Reference proteome</keyword>
<reference evidence="3 4" key="1">
    <citation type="journal article" date="2020" name="Mol. Biol. Evol.">
        <title>Distinct Expression and Methylation Patterns for Genes with Different Fates following a Single Whole-Genome Duplication in Flowering Plants.</title>
        <authorList>
            <person name="Shi T."/>
            <person name="Rahmani R.S."/>
            <person name="Gugger P.F."/>
            <person name="Wang M."/>
            <person name="Li H."/>
            <person name="Zhang Y."/>
            <person name="Li Z."/>
            <person name="Wang Q."/>
            <person name="Van de Peer Y."/>
            <person name="Marchal K."/>
            <person name="Chen J."/>
        </authorList>
    </citation>
    <scope>NUCLEOTIDE SEQUENCE [LARGE SCALE GENOMIC DNA]</scope>
    <source>
        <tissue evidence="3">Leaf</tissue>
    </source>
</reference>
<dbReference type="PANTHER" id="PTHR11556">
    <property type="entry name" value="FRUCTOSE-1,6-BISPHOSPHATASE-RELATED"/>
    <property type="match status" value="1"/>
</dbReference>
<evidence type="ECO:0000256" key="1">
    <source>
        <dbReference type="SAM" id="Phobius"/>
    </source>
</evidence>
<comment type="caution">
    <text evidence="3">The sequence shown here is derived from an EMBL/GenBank/DDBJ whole genome shotgun (WGS) entry which is preliminary data.</text>
</comment>
<name>A0A822Z8L1_NELNU</name>
<dbReference type="GO" id="GO:0005975">
    <property type="term" value="P:carbohydrate metabolic process"/>
    <property type="evidence" value="ECO:0007669"/>
    <property type="project" value="InterPro"/>
</dbReference>
<dbReference type="PANTHER" id="PTHR11556:SF41">
    <property type="entry name" value="FRUCTOSE-1,6-BISPHOSPHATASE, CYTOSOLIC"/>
    <property type="match status" value="1"/>
</dbReference>
<keyword evidence="1" id="KW-0812">Transmembrane</keyword>
<evidence type="ECO:0000313" key="4">
    <source>
        <dbReference type="Proteomes" id="UP000607653"/>
    </source>
</evidence>
<feature type="domain" description="Fructose-1-6-bisphosphatase class 1 C-terminal" evidence="2">
    <location>
        <begin position="15"/>
        <end position="69"/>
    </location>
</feature>
<dbReference type="Gene3D" id="3.40.190.80">
    <property type="match status" value="1"/>
</dbReference>
<dbReference type="GO" id="GO:0016791">
    <property type="term" value="F:phosphatase activity"/>
    <property type="evidence" value="ECO:0007669"/>
    <property type="project" value="InterPro"/>
</dbReference>
<dbReference type="EMBL" id="DUZY01000005">
    <property type="protein sequence ID" value="DAD40031.1"/>
    <property type="molecule type" value="Genomic_DNA"/>
</dbReference>
<dbReference type="AlphaFoldDB" id="A0A822Z8L1"/>
<dbReference type="Proteomes" id="UP000607653">
    <property type="component" value="Unassembled WGS sequence"/>
</dbReference>
<organism evidence="3 4">
    <name type="scientific">Nelumbo nucifera</name>
    <name type="common">Sacred lotus</name>
    <dbReference type="NCBI Taxonomy" id="4432"/>
    <lineage>
        <taxon>Eukaryota</taxon>
        <taxon>Viridiplantae</taxon>
        <taxon>Streptophyta</taxon>
        <taxon>Embryophyta</taxon>
        <taxon>Tracheophyta</taxon>
        <taxon>Spermatophyta</taxon>
        <taxon>Magnoliopsida</taxon>
        <taxon>Proteales</taxon>
        <taxon>Nelumbonaceae</taxon>
        <taxon>Nelumbo</taxon>
    </lineage>
</organism>
<keyword evidence="1" id="KW-1133">Transmembrane helix</keyword>
<evidence type="ECO:0000259" key="2">
    <source>
        <dbReference type="Pfam" id="PF18913"/>
    </source>
</evidence>
<sequence length="84" mass="9462">MVCSLSGCNSSISQIPKKGKIYSVNEGNAKNWDEPTAKYVDKCKFPKDGSSPKSLRYVGRYVLYLFKIFFIFLLFSVPGREGVL</sequence>
<evidence type="ECO:0000313" key="3">
    <source>
        <dbReference type="EMBL" id="DAD40031.1"/>
    </source>
</evidence>
<gene>
    <name evidence="3" type="ORF">HUJ06_014354</name>
</gene>
<keyword evidence="1" id="KW-0472">Membrane</keyword>
<protein>
    <recommendedName>
        <fullName evidence="2">Fructose-1-6-bisphosphatase class 1 C-terminal domain-containing protein</fullName>
    </recommendedName>
</protein>
<dbReference type="Pfam" id="PF18913">
    <property type="entry name" value="FBPase_C"/>
    <property type="match status" value="1"/>
</dbReference>